<organism evidence="1 2">
    <name type="scientific">Compostibacter hankyongensis</name>
    <dbReference type="NCBI Taxonomy" id="1007089"/>
    <lineage>
        <taxon>Bacteria</taxon>
        <taxon>Pseudomonadati</taxon>
        <taxon>Bacteroidota</taxon>
        <taxon>Chitinophagia</taxon>
        <taxon>Chitinophagales</taxon>
        <taxon>Chitinophagaceae</taxon>
        <taxon>Compostibacter</taxon>
    </lineage>
</organism>
<dbReference type="Proteomes" id="UP001501207">
    <property type="component" value="Unassembled WGS sequence"/>
</dbReference>
<keyword evidence="2" id="KW-1185">Reference proteome</keyword>
<evidence type="ECO:0008006" key="3">
    <source>
        <dbReference type="Google" id="ProtNLM"/>
    </source>
</evidence>
<evidence type="ECO:0000313" key="1">
    <source>
        <dbReference type="EMBL" id="GAA4319347.1"/>
    </source>
</evidence>
<proteinExistence type="predicted"/>
<gene>
    <name evidence="1" type="ORF">GCM10023143_32730</name>
</gene>
<protein>
    <recommendedName>
        <fullName evidence="3">Secreted protein</fullName>
    </recommendedName>
</protein>
<sequence>MIVNRHVVKKGLSLLLLVVFFYSTTPAAFLHAVFANHKDTREHYTVDGSGHISPVHIHCPFLHFSTTPFVSPEGILLSTAQVIQETLVQPIATCTFVLYSPFPALRAPPARLVG</sequence>
<name>A0ABP8G8U1_9BACT</name>
<comment type="caution">
    <text evidence="1">The sequence shown here is derived from an EMBL/GenBank/DDBJ whole genome shotgun (WGS) entry which is preliminary data.</text>
</comment>
<accession>A0ABP8G8U1</accession>
<evidence type="ECO:0000313" key="2">
    <source>
        <dbReference type="Proteomes" id="UP001501207"/>
    </source>
</evidence>
<reference evidence="2" key="1">
    <citation type="journal article" date="2019" name="Int. J. Syst. Evol. Microbiol.">
        <title>The Global Catalogue of Microorganisms (GCM) 10K type strain sequencing project: providing services to taxonomists for standard genome sequencing and annotation.</title>
        <authorList>
            <consortium name="The Broad Institute Genomics Platform"/>
            <consortium name="The Broad Institute Genome Sequencing Center for Infectious Disease"/>
            <person name="Wu L."/>
            <person name="Ma J."/>
        </authorList>
    </citation>
    <scope>NUCLEOTIDE SEQUENCE [LARGE SCALE GENOMIC DNA]</scope>
    <source>
        <strain evidence="2">JCM 17664</strain>
    </source>
</reference>
<dbReference type="EMBL" id="BAABFN010000022">
    <property type="protein sequence ID" value="GAA4319347.1"/>
    <property type="molecule type" value="Genomic_DNA"/>
</dbReference>